<dbReference type="SUPFAM" id="SSF56784">
    <property type="entry name" value="HAD-like"/>
    <property type="match status" value="1"/>
</dbReference>
<comment type="subcellular location">
    <subcellularLocation>
        <location evidence="1">Membrane</location>
        <topology evidence="1">Multi-pass membrane protein</topology>
    </subcellularLocation>
</comment>
<keyword evidence="6" id="KW-0547">Nucleotide-binding</keyword>
<evidence type="ECO:0000256" key="9">
    <source>
        <dbReference type="ARBA" id="ARBA00022967"/>
    </source>
</evidence>
<evidence type="ECO:0000256" key="7">
    <source>
        <dbReference type="ARBA" id="ARBA00022840"/>
    </source>
</evidence>
<keyword evidence="13" id="KW-1185">Reference proteome</keyword>
<dbReference type="EMBL" id="KK114316">
    <property type="protein sequence ID" value="KFM62159.1"/>
    <property type="molecule type" value="Genomic_DNA"/>
</dbReference>
<dbReference type="GO" id="GO:0019829">
    <property type="term" value="F:ATPase-coupled monoatomic cation transmembrane transporter activity"/>
    <property type="evidence" value="ECO:0007669"/>
    <property type="project" value="TreeGrafter"/>
</dbReference>
<dbReference type="FunFam" id="3.40.50.1000:FF:000068">
    <property type="entry name" value="Cation-transporting ATPase"/>
    <property type="match status" value="1"/>
</dbReference>
<keyword evidence="5" id="KW-0479">Metal-binding</keyword>
<dbReference type="GO" id="GO:0140358">
    <property type="term" value="F:P-type transmembrane transporter activity"/>
    <property type="evidence" value="ECO:0007669"/>
    <property type="project" value="InterPro"/>
</dbReference>
<dbReference type="GO" id="GO:0016887">
    <property type="term" value="F:ATP hydrolysis activity"/>
    <property type="evidence" value="ECO:0007669"/>
    <property type="project" value="InterPro"/>
</dbReference>
<dbReference type="AlphaFoldDB" id="A0A087TAM0"/>
<dbReference type="GO" id="GO:0016020">
    <property type="term" value="C:membrane"/>
    <property type="evidence" value="ECO:0007669"/>
    <property type="project" value="UniProtKB-SubCell"/>
</dbReference>
<dbReference type="InterPro" id="IPR001757">
    <property type="entry name" value="P_typ_ATPase"/>
</dbReference>
<keyword evidence="10" id="KW-1133">Transmembrane helix</keyword>
<dbReference type="InterPro" id="IPR036412">
    <property type="entry name" value="HAD-like_sf"/>
</dbReference>
<dbReference type="InterPro" id="IPR006544">
    <property type="entry name" value="P-type_TPase_V"/>
</dbReference>
<dbReference type="InterPro" id="IPR023214">
    <property type="entry name" value="HAD_sf"/>
</dbReference>
<evidence type="ECO:0000256" key="2">
    <source>
        <dbReference type="ARBA" id="ARBA00006000"/>
    </source>
</evidence>
<dbReference type="PANTHER" id="PTHR45630:SF8">
    <property type="entry name" value="CATION-TRANSPORTING ATPASE"/>
    <property type="match status" value="1"/>
</dbReference>
<sequence length="214" mass="23454">MGCKPLPENVSWEMALQLPREELEKDLQFLGLIILENSLKPETVPALNILRDANIRSIIVTGDNLLTAITVGRKCGMIAEMDKIITVEATTSTGLNASSKSHLEVEFSFVKLPFLVKENQDNKDETHILASSEATYHFVMEGSSFDVLWNLDKALLNKILLKGTIFARMLPDQKLHLVEALQNLGYQVGMCGDGANDCGALKTAHTGVSLSVAE</sequence>
<evidence type="ECO:0000256" key="11">
    <source>
        <dbReference type="ARBA" id="ARBA00023136"/>
    </source>
</evidence>
<dbReference type="GO" id="GO:0006874">
    <property type="term" value="P:intracellular calcium ion homeostasis"/>
    <property type="evidence" value="ECO:0007669"/>
    <property type="project" value="TreeGrafter"/>
</dbReference>
<dbReference type="GO" id="GO:0015203">
    <property type="term" value="F:polyamine transmembrane transporter activity"/>
    <property type="evidence" value="ECO:0007669"/>
    <property type="project" value="TreeGrafter"/>
</dbReference>
<evidence type="ECO:0000256" key="5">
    <source>
        <dbReference type="ARBA" id="ARBA00022723"/>
    </source>
</evidence>
<dbReference type="OrthoDB" id="6378696at2759"/>
<evidence type="ECO:0000313" key="12">
    <source>
        <dbReference type="EMBL" id="KFM62159.1"/>
    </source>
</evidence>
<name>A0A087TAM0_STEMI</name>
<evidence type="ECO:0000313" key="13">
    <source>
        <dbReference type="Proteomes" id="UP000054359"/>
    </source>
</evidence>
<keyword evidence="8" id="KW-0460">Magnesium</keyword>
<organism evidence="12 13">
    <name type="scientific">Stegodyphus mimosarum</name>
    <name type="common">African social velvet spider</name>
    <dbReference type="NCBI Taxonomy" id="407821"/>
    <lineage>
        <taxon>Eukaryota</taxon>
        <taxon>Metazoa</taxon>
        <taxon>Ecdysozoa</taxon>
        <taxon>Arthropoda</taxon>
        <taxon>Chelicerata</taxon>
        <taxon>Arachnida</taxon>
        <taxon>Araneae</taxon>
        <taxon>Araneomorphae</taxon>
        <taxon>Entelegynae</taxon>
        <taxon>Eresoidea</taxon>
        <taxon>Eresidae</taxon>
        <taxon>Stegodyphus</taxon>
    </lineage>
</organism>
<dbReference type="Proteomes" id="UP000054359">
    <property type="component" value="Unassembled WGS sequence"/>
</dbReference>
<reference evidence="12 13" key="1">
    <citation type="submission" date="2013-11" db="EMBL/GenBank/DDBJ databases">
        <title>Genome sequencing of Stegodyphus mimosarum.</title>
        <authorList>
            <person name="Bechsgaard J."/>
        </authorList>
    </citation>
    <scope>NUCLEOTIDE SEQUENCE [LARGE SCALE GENOMIC DNA]</scope>
</reference>
<evidence type="ECO:0000256" key="10">
    <source>
        <dbReference type="ARBA" id="ARBA00022989"/>
    </source>
</evidence>
<protein>
    <submittedName>
        <fullName evidence="12">Putative cation-transporting ATPase 13A4</fullName>
    </submittedName>
</protein>
<dbReference type="PANTHER" id="PTHR45630">
    <property type="entry name" value="CATION-TRANSPORTING ATPASE-RELATED"/>
    <property type="match status" value="1"/>
</dbReference>
<keyword evidence="7" id="KW-0067">ATP-binding</keyword>
<comment type="similarity">
    <text evidence="2">Belongs to the cation transport ATPase (P-type) (TC 3.A.3) family. Type V subfamily.</text>
</comment>
<keyword evidence="4" id="KW-0812">Transmembrane</keyword>
<evidence type="ECO:0000256" key="8">
    <source>
        <dbReference type="ARBA" id="ARBA00022842"/>
    </source>
</evidence>
<dbReference type="NCBIfam" id="TIGR01494">
    <property type="entry name" value="ATPase_P-type"/>
    <property type="match status" value="1"/>
</dbReference>
<evidence type="ECO:0000256" key="6">
    <source>
        <dbReference type="ARBA" id="ARBA00022741"/>
    </source>
</evidence>
<keyword evidence="3" id="KW-0597">Phosphoprotein</keyword>
<feature type="non-terminal residue" evidence="12">
    <location>
        <position position="214"/>
    </location>
</feature>
<dbReference type="STRING" id="407821.A0A087TAM0"/>
<keyword evidence="9" id="KW-1278">Translocase</keyword>
<evidence type="ECO:0000256" key="4">
    <source>
        <dbReference type="ARBA" id="ARBA00022692"/>
    </source>
</evidence>
<evidence type="ECO:0000256" key="1">
    <source>
        <dbReference type="ARBA" id="ARBA00004141"/>
    </source>
</evidence>
<dbReference type="GO" id="GO:0005524">
    <property type="term" value="F:ATP binding"/>
    <property type="evidence" value="ECO:0007669"/>
    <property type="project" value="UniProtKB-KW"/>
</dbReference>
<dbReference type="OMA" id="CRELEMP"/>
<evidence type="ECO:0000256" key="3">
    <source>
        <dbReference type="ARBA" id="ARBA00022553"/>
    </source>
</evidence>
<accession>A0A087TAM0</accession>
<keyword evidence="11" id="KW-0472">Membrane</keyword>
<gene>
    <name evidence="12" type="ORF">X975_06184</name>
</gene>
<proteinExistence type="inferred from homology"/>
<dbReference type="GO" id="GO:0046872">
    <property type="term" value="F:metal ion binding"/>
    <property type="evidence" value="ECO:0007669"/>
    <property type="project" value="UniProtKB-KW"/>
</dbReference>
<dbReference type="Pfam" id="PF00702">
    <property type="entry name" value="Hydrolase"/>
    <property type="match status" value="1"/>
</dbReference>
<dbReference type="Gene3D" id="3.40.50.1000">
    <property type="entry name" value="HAD superfamily/HAD-like"/>
    <property type="match status" value="1"/>
</dbReference>